<name>A0A2R6RZD9_9APHY</name>
<accession>A0A2R6RZD9</accession>
<dbReference type="InterPro" id="IPR011009">
    <property type="entry name" value="Kinase-like_dom_sf"/>
</dbReference>
<organism evidence="1 2">
    <name type="scientific">Hermanssonia centrifuga</name>
    <dbReference type="NCBI Taxonomy" id="98765"/>
    <lineage>
        <taxon>Eukaryota</taxon>
        <taxon>Fungi</taxon>
        <taxon>Dikarya</taxon>
        <taxon>Basidiomycota</taxon>
        <taxon>Agaricomycotina</taxon>
        <taxon>Agaricomycetes</taxon>
        <taxon>Polyporales</taxon>
        <taxon>Meruliaceae</taxon>
        <taxon>Hermanssonia</taxon>
    </lineage>
</organism>
<proteinExistence type="predicted"/>
<reference evidence="1 2" key="1">
    <citation type="submission" date="2018-02" db="EMBL/GenBank/DDBJ databases">
        <title>Genome sequence of the basidiomycete white-rot fungus Phlebia centrifuga.</title>
        <authorList>
            <person name="Granchi Z."/>
            <person name="Peng M."/>
            <person name="de Vries R.P."/>
            <person name="Hilden K."/>
            <person name="Makela M.R."/>
            <person name="Grigoriev I."/>
            <person name="Riley R."/>
        </authorList>
    </citation>
    <scope>NUCLEOTIDE SEQUENCE [LARGE SCALE GENOMIC DNA]</scope>
    <source>
        <strain evidence="1 2">FBCC195</strain>
    </source>
</reference>
<evidence type="ECO:0000313" key="1">
    <source>
        <dbReference type="EMBL" id="PSS35376.1"/>
    </source>
</evidence>
<dbReference type="SUPFAM" id="SSF56112">
    <property type="entry name" value="Protein kinase-like (PK-like)"/>
    <property type="match status" value="1"/>
</dbReference>
<protein>
    <recommendedName>
        <fullName evidence="3">Protein kinase domain-containing protein</fullName>
    </recommendedName>
</protein>
<comment type="caution">
    <text evidence="1">The sequence shown here is derived from an EMBL/GenBank/DDBJ whole genome shotgun (WGS) entry which is preliminary data.</text>
</comment>
<gene>
    <name evidence="1" type="ORF">PHLCEN_2v1671</name>
</gene>
<dbReference type="STRING" id="98765.A0A2R6RZD9"/>
<dbReference type="Proteomes" id="UP000186601">
    <property type="component" value="Unassembled WGS sequence"/>
</dbReference>
<dbReference type="EMBL" id="MLYV02000135">
    <property type="protein sequence ID" value="PSS35376.1"/>
    <property type="molecule type" value="Genomic_DNA"/>
</dbReference>
<evidence type="ECO:0008006" key="3">
    <source>
        <dbReference type="Google" id="ProtNLM"/>
    </source>
</evidence>
<dbReference type="AlphaFoldDB" id="A0A2R6RZD9"/>
<dbReference type="OrthoDB" id="2750836at2759"/>
<evidence type="ECO:0000313" key="2">
    <source>
        <dbReference type="Proteomes" id="UP000186601"/>
    </source>
</evidence>
<keyword evidence="2" id="KW-1185">Reference proteome</keyword>
<sequence length="294" mass="33122">MTTLQLNIVALEDELLDYGYYDLVQSTPFPSTDPEQIPVRSSLTFYSAQLLHSGKSQVYRGTLRDAAGFEKVVICKLIEGDYFSVEYEADLYCTKLSQAQGTFVPRFYGLYTGTIRGSDKPAACILLEDCGDPLNRPLYEQTAVLVLVHIHVLGISHNDFGPQHVIVDAQQNIRIVGFDRANSHTCERTMKVTPYHFPPKASEFGCQEIYEALLMAEIWTPSLVAFLGGVVLIESTPDLESLVAFGQHTAREFSDDYIEKEARELLAWFRERYKDRLAILGFPETDSDDVETPD</sequence>